<dbReference type="GO" id="GO:0006631">
    <property type="term" value="P:fatty acid metabolic process"/>
    <property type="evidence" value="ECO:0007669"/>
    <property type="project" value="TreeGrafter"/>
</dbReference>
<dbReference type="Proteomes" id="UP000694843">
    <property type="component" value="Unplaced"/>
</dbReference>
<sequence>MYGSAGGLRELRPAVLAARGFAVLSLAFFGYEDLVPDLTHQLDTAYFQEAVDFVLHHKKVIKNGVGVMGFSKAGDIVLSLGADIPEVKAVISLNGCVSNIFGSMRFKDGSVIEGLYGDNSRILITPEGAGDGTHLVNNPLDYPKTIIPIEKIKCKVLWFTSLDDKNFRGTEMVQIIKQLLRERNPEALEKYWEFMEGPNAGHVIEPPYLPYTSASYHRLVNGVMIWGGSAVDHSIAEVKLWKRIQEVLRQELIPAE</sequence>
<evidence type="ECO:0000259" key="1">
    <source>
        <dbReference type="Pfam" id="PF08840"/>
    </source>
</evidence>
<evidence type="ECO:0000313" key="3">
    <source>
        <dbReference type="RefSeq" id="XP_018026284.1"/>
    </source>
</evidence>
<organism evidence="2 3">
    <name type="scientific">Hyalella azteca</name>
    <name type="common">Amphipod</name>
    <dbReference type="NCBI Taxonomy" id="294128"/>
    <lineage>
        <taxon>Eukaryota</taxon>
        <taxon>Metazoa</taxon>
        <taxon>Ecdysozoa</taxon>
        <taxon>Arthropoda</taxon>
        <taxon>Crustacea</taxon>
        <taxon>Multicrustacea</taxon>
        <taxon>Malacostraca</taxon>
        <taxon>Eumalacostraca</taxon>
        <taxon>Peracarida</taxon>
        <taxon>Amphipoda</taxon>
        <taxon>Senticaudata</taxon>
        <taxon>Talitrida</taxon>
        <taxon>Talitroidea</taxon>
        <taxon>Hyalellidae</taxon>
        <taxon>Hyalella</taxon>
    </lineage>
</organism>
<dbReference type="GeneID" id="108681728"/>
<dbReference type="SUPFAM" id="SSF53474">
    <property type="entry name" value="alpha/beta-Hydrolases"/>
    <property type="match status" value="1"/>
</dbReference>
<dbReference type="Gene3D" id="3.40.50.1820">
    <property type="entry name" value="alpha/beta hydrolase"/>
    <property type="match status" value="1"/>
</dbReference>
<dbReference type="GO" id="GO:0006637">
    <property type="term" value="P:acyl-CoA metabolic process"/>
    <property type="evidence" value="ECO:0007669"/>
    <property type="project" value="TreeGrafter"/>
</dbReference>
<dbReference type="Pfam" id="PF08840">
    <property type="entry name" value="BAAT_C"/>
    <property type="match status" value="1"/>
</dbReference>
<protein>
    <submittedName>
        <fullName evidence="3">Acyl-coenzyme A thioesterase 1-like</fullName>
    </submittedName>
</protein>
<dbReference type="GO" id="GO:0047617">
    <property type="term" value="F:fatty acyl-CoA hydrolase activity"/>
    <property type="evidence" value="ECO:0007669"/>
    <property type="project" value="TreeGrafter"/>
</dbReference>
<keyword evidence="2" id="KW-1185">Reference proteome</keyword>
<dbReference type="OMA" id="ICIFSID"/>
<dbReference type="InterPro" id="IPR014940">
    <property type="entry name" value="BAAT_C"/>
</dbReference>
<dbReference type="KEGG" id="hazt:108681728"/>
<dbReference type="PANTHER" id="PTHR10824:SF4">
    <property type="entry name" value="ACYL-COENZYME A THIOESTERASE 1-LIKE"/>
    <property type="match status" value="1"/>
</dbReference>
<feature type="domain" description="BAAT/Acyl-CoA thioester hydrolase C-terminal" evidence="1">
    <location>
        <begin position="43"/>
        <end position="253"/>
    </location>
</feature>
<dbReference type="RefSeq" id="XP_018026284.1">
    <property type="nucleotide sequence ID" value="XM_018170795.2"/>
</dbReference>
<accession>A0A8B7PJE2</accession>
<dbReference type="AlphaFoldDB" id="A0A8B7PJE2"/>
<dbReference type="OrthoDB" id="6347013at2759"/>
<reference evidence="3" key="1">
    <citation type="submission" date="2025-08" db="UniProtKB">
        <authorList>
            <consortium name="RefSeq"/>
        </authorList>
    </citation>
    <scope>IDENTIFICATION</scope>
    <source>
        <tissue evidence="3">Whole organism</tissue>
    </source>
</reference>
<evidence type="ECO:0000313" key="2">
    <source>
        <dbReference type="Proteomes" id="UP000694843"/>
    </source>
</evidence>
<dbReference type="InterPro" id="IPR029058">
    <property type="entry name" value="AB_hydrolase_fold"/>
</dbReference>
<proteinExistence type="predicted"/>
<gene>
    <name evidence="3" type="primary">LOC108681728</name>
</gene>
<dbReference type="PANTHER" id="PTHR10824">
    <property type="entry name" value="ACYL-COENZYME A THIOESTERASE-RELATED"/>
    <property type="match status" value="1"/>
</dbReference>
<name>A0A8B7PJE2_HYAAZ</name>